<proteinExistence type="predicted"/>
<protein>
    <submittedName>
        <fullName evidence="2">VTC domain-containing protein</fullName>
    </submittedName>
</protein>
<dbReference type="InterPro" id="IPR042267">
    <property type="entry name" value="VTC_sf"/>
</dbReference>
<dbReference type="Gene3D" id="3.20.100.30">
    <property type="entry name" value="VTC, catalytic tunnel domain"/>
    <property type="match status" value="1"/>
</dbReference>
<evidence type="ECO:0000259" key="1">
    <source>
        <dbReference type="Pfam" id="PF09359"/>
    </source>
</evidence>
<dbReference type="GO" id="GO:0006799">
    <property type="term" value="P:polyphosphate biosynthetic process"/>
    <property type="evidence" value="ECO:0007669"/>
    <property type="project" value="UniProtKB-ARBA"/>
</dbReference>
<dbReference type="Pfam" id="PF09359">
    <property type="entry name" value="VTC"/>
    <property type="match status" value="1"/>
</dbReference>
<dbReference type="OrthoDB" id="9784042at2"/>
<dbReference type="RefSeq" id="WP_142535655.1">
    <property type="nucleotide sequence ID" value="NZ_SGJB01000006.1"/>
</dbReference>
<feature type="domain" description="VTC" evidence="1">
    <location>
        <begin position="32"/>
        <end position="213"/>
    </location>
</feature>
<keyword evidence="3" id="KW-1185">Reference proteome</keyword>
<comment type="caution">
    <text evidence="2">The sequence shown here is derived from an EMBL/GenBank/DDBJ whole genome shotgun (WGS) entry which is preliminary data.</text>
</comment>
<evidence type="ECO:0000313" key="2">
    <source>
        <dbReference type="EMBL" id="TQQ84826.1"/>
    </source>
</evidence>
<accession>A0A544QVX0</accession>
<organism evidence="2 3">
    <name type="scientific">Peptacetobacter hominis</name>
    <dbReference type="NCBI Taxonomy" id="2743610"/>
    <lineage>
        <taxon>Bacteria</taxon>
        <taxon>Bacillati</taxon>
        <taxon>Bacillota</taxon>
        <taxon>Clostridia</taxon>
        <taxon>Peptostreptococcales</taxon>
        <taxon>Peptostreptococcaceae</taxon>
        <taxon>Peptacetobacter</taxon>
    </lineage>
</organism>
<dbReference type="Proteomes" id="UP000317863">
    <property type="component" value="Unassembled WGS sequence"/>
</dbReference>
<name>A0A544QVX0_9FIRM</name>
<dbReference type="InterPro" id="IPR018966">
    <property type="entry name" value="VTC_domain"/>
</dbReference>
<reference evidence="2 3" key="1">
    <citation type="submission" date="2019-02" db="EMBL/GenBank/DDBJ databases">
        <title>Peptostreptococcaceae bacterium ZHW00191 nov., a new bacterium isolated from the human gut.</title>
        <authorList>
            <person name="Zhou H.-W."/>
            <person name="Chen X.-J."/>
        </authorList>
    </citation>
    <scope>NUCLEOTIDE SEQUENCE [LARGE SCALE GENOMIC DNA]</scope>
    <source>
        <strain evidence="2 3">ZHW00191</strain>
    </source>
</reference>
<evidence type="ECO:0000313" key="3">
    <source>
        <dbReference type="Proteomes" id="UP000317863"/>
    </source>
</evidence>
<dbReference type="AlphaFoldDB" id="A0A544QVX0"/>
<gene>
    <name evidence="2" type="ORF">EXD82_04160</name>
</gene>
<dbReference type="EMBL" id="SGJB01000006">
    <property type="protein sequence ID" value="TQQ84826.1"/>
    <property type="molecule type" value="Genomic_DNA"/>
</dbReference>
<sequence length="228" mass="27080">MRGNLKYKFEKKIKMNKEESEVFTRRLDMIIKYRNEKIECENMTIRDLYFDDPHNEELKEEINGLEFSEKFRIRYYETEIENIRLEKVMKNGGKVCTIGTNITKEDAENILLGDIEYLVFSEKHILREFYLKMMCMLIEPKAIIRFNRIHVKDKERDLEICVDSEISASLNEKEILSEALKTVPVSEDGSCTVTVNHKRKLPEAIEYLIRSKENEGGDFQNQQSRMIF</sequence>